<accession>B6K7Y2</accession>
<dbReference type="VEuPathDB" id="FungiDB:SJAG_04855"/>
<sequence>MNDHMVNNTNSLIDYVDSNALDMSNKRRNDFDDTFIFQKTAKLRKGNRRATSDGLVPLSMKEEQKDARDFEALISLQSNESPIVPHLSPIQLSSIAPTTLSLRTAPEPNAFADSARTVTKENTATTNTILLSTETLSPTPVRSTIAVSEPPSGKSTVRWTAEHWEYLESRMQSFCQSYQLTHAQVAETLRDKRLHGPLSALVKLLVEEMPSFTRRTILRHLRALYNIPGYEKYSRKDTSGKGDFGIQETAIISQEVSNFIASQGWSKYQFCNQIWAGKCPKVIRMFYSNLYKKLSHRDAKSIYHHVRRAYNPFEERCIWSKEDDEELKRNVMEHGKSWAKIGRKMARMPNDCRDRWRDVVRFGDRLKRNAWSSDEEQQLLRIVHDIQTGDETNNEINWTLVAQMLGTRTRLQCRYKYQQLTKPSKKFEVSDSVWLLESLLDNLAKHAGEIHWEEIVSASRGRWTTDQLQTQLEVLKRSVVDYTKRDLADVIQTSLRNLKSLLSGY</sequence>
<keyword evidence="2" id="KW-0677">Repeat</keyword>
<dbReference type="SMART" id="SM00717">
    <property type="entry name" value="SANT"/>
    <property type="match status" value="2"/>
</dbReference>
<reference evidence="7 9" key="1">
    <citation type="journal article" date="2011" name="Science">
        <title>Comparative functional genomics of the fission yeasts.</title>
        <authorList>
            <person name="Rhind N."/>
            <person name="Chen Z."/>
            <person name="Yassour M."/>
            <person name="Thompson D.A."/>
            <person name="Haas B.J."/>
            <person name="Habib N."/>
            <person name="Wapinski I."/>
            <person name="Roy S."/>
            <person name="Lin M.F."/>
            <person name="Heiman D.I."/>
            <person name="Young S.K."/>
            <person name="Furuya K."/>
            <person name="Guo Y."/>
            <person name="Pidoux A."/>
            <person name="Chen H.M."/>
            <person name="Robbertse B."/>
            <person name="Goldberg J.M."/>
            <person name="Aoki K."/>
            <person name="Bayne E.H."/>
            <person name="Berlin A.M."/>
            <person name="Desjardins C.A."/>
            <person name="Dobbs E."/>
            <person name="Dukaj L."/>
            <person name="Fan L."/>
            <person name="FitzGerald M.G."/>
            <person name="French C."/>
            <person name="Gujja S."/>
            <person name="Hansen K."/>
            <person name="Keifenheim D."/>
            <person name="Levin J.Z."/>
            <person name="Mosher R.A."/>
            <person name="Mueller C.A."/>
            <person name="Pfiffner J."/>
            <person name="Priest M."/>
            <person name="Russ C."/>
            <person name="Smialowska A."/>
            <person name="Swoboda P."/>
            <person name="Sykes S.M."/>
            <person name="Vaughn M."/>
            <person name="Vengrova S."/>
            <person name="Yoder R."/>
            <person name="Zeng Q."/>
            <person name="Allshire R."/>
            <person name="Baulcombe D."/>
            <person name="Birren B.W."/>
            <person name="Brown W."/>
            <person name="Ekwall K."/>
            <person name="Kellis M."/>
            <person name="Leatherwood J."/>
            <person name="Levin H."/>
            <person name="Margalit H."/>
            <person name="Martienssen R."/>
            <person name="Nieduszynski C.A."/>
            <person name="Spatafora J.W."/>
            <person name="Friedman N."/>
            <person name="Dalgaard J.Z."/>
            <person name="Baumann P."/>
            <person name="Niki H."/>
            <person name="Regev A."/>
            <person name="Nusbaum C."/>
        </authorList>
    </citation>
    <scope>NUCLEOTIDE SEQUENCE [LARGE SCALE GENOMIC DNA]</scope>
    <source>
        <strain evidence="9">yFS275 / FY16936</strain>
    </source>
</reference>
<feature type="domain" description="Myb-like" evidence="5">
    <location>
        <begin position="363"/>
        <end position="421"/>
    </location>
</feature>
<dbReference type="RefSeq" id="XP_002175929.1">
    <property type="nucleotide sequence ID" value="XM_002175893.2"/>
</dbReference>
<dbReference type="GO" id="GO:0006355">
    <property type="term" value="P:regulation of DNA-templated transcription"/>
    <property type="evidence" value="ECO:0000318"/>
    <property type="project" value="GO_Central"/>
</dbReference>
<dbReference type="InterPro" id="IPR049260">
    <property type="entry name" value="REB1_MybAD"/>
</dbReference>
<dbReference type="GO" id="GO:0000978">
    <property type="term" value="F:RNA polymerase II cis-regulatory region sequence-specific DNA binding"/>
    <property type="evidence" value="ECO:0007669"/>
    <property type="project" value="EnsemblFungi"/>
</dbReference>
<protein>
    <submittedName>
        <fullName evidence="7">RNA polymerase I transcription termination factor Reb1</fullName>
    </submittedName>
</protein>
<keyword evidence="3" id="KW-0238">DNA-binding</keyword>
<dbReference type="Pfam" id="PF13921">
    <property type="entry name" value="Myb_DNA-bind_6"/>
    <property type="match status" value="1"/>
</dbReference>
<keyword evidence="9" id="KW-1185">Reference proteome</keyword>
<dbReference type="Gene3D" id="1.10.10.60">
    <property type="entry name" value="Homeodomain-like"/>
    <property type="match status" value="2"/>
</dbReference>
<evidence type="ECO:0000256" key="2">
    <source>
        <dbReference type="ARBA" id="ARBA00022737"/>
    </source>
</evidence>
<dbReference type="PROSITE" id="PS50090">
    <property type="entry name" value="MYB_LIKE"/>
    <property type="match status" value="2"/>
</dbReference>
<dbReference type="Pfam" id="PF21559">
    <property type="entry name" value="Reb1_MybAD"/>
    <property type="match status" value="2"/>
</dbReference>
<dbReference type="PANTHER" id="PTHR46380">
    <property type="entry name" value="CYCLIN-D-BINDING MYB-LIKE TRANSCRIPTION FACTOR 1"/>
    <property type="match status" value="1"/>
</dbReference>
<dbReference type="EMBL" id="KE651167">
    <property type="protein sequence ID" value="EEB09636.1"/>
    <property type="molecule type" value="Genomic_DNA"/>
</dbReference>
<dbReference type="InterPro" id="IPR001005">
    <property type="entry name" value="SANT/Myb"/>
</dbReference>
<dbReference type="InterPro" id="IPR017930">
    <property type="entry name" value="Myb_dom"/>
</dbReference>
<dbReference type="SUPFAM" id="SSF46689">
    <property type="entry name" value="Homeodomain-like"/>
    <property type="match status" value="2"/>
</dbReference>
<dbReference type="OrthoDB" id="39591at2759"/>
<name>B6K7Y2_SCHJY</name>
<dbReference type="GO" id="GO:0005634">
    <property type="term" value="C:nucleus"/>
    <property type="evidence" value="ECO:0000318"/>
    <property type="project" value="GO_Central"/>
</dbReference>
<dbReference type="GO" id="GO:0031582">
    <property type="term" value="P:replication fork arrest at rDNA repeats"/>
    <property type="evidence" value="ECO:0007669"/>
    <property type="project" value="EnsemblFungi"/>
</dbReference>
<dbReference type="GO" id="GO:0006363">
    <property type="term" value="P:termination of RNA polymerase I transcription"/>
    <property type="evidence" value="ECO:0007669"/>
    <property type="project" value="EnsemblFungi"/>
</dbReference>
<evidence type="ECO:0000259" key="5">
    <source>
        <dbReference type="PROSITE" id="PS50090"/>
    </source>
</evidence>
<feature type="domain" description="HTH myb-type" evidence="6">
    <location>
        <begin position="311"/>
        <end position="364"/>
    </location>
</feature>
<organism evidence="7 9">
    <name type="scientific">Schizosaccharomyces japonicus (strain yFS275 / FY16936)</name>
    <name type="common">Fission yeast</name>
    <dbReference type="NCBI Taxonomy" id="402676"/>
    <lineage>
        <taxon>Eukaryota</taxon>
        <taxon>Fungi</taxon>
        <taxon>Dikarya</taxon>
        <taxon>Ascomycota</taxon>
        <taxon>Taphrinomycotina</taxon>
        <taxon>Schizosaccharomycetes</taxon>
        <taxon>Schizosaccharomycetales</taxon>
        <taxon>Schizosaccharomycetaceae</taxon>
        <taxon>Schizosaccharomyces</taxon>
    </lineage>
</organism>
<dbReference type="CDD" id="cd00167">
    <property type="entry name" value="SANT"/>
    <property type="match status" value="2"/>
</dbReference>
<dbReference type="GO" id="GO:0071946">
    <property type="term" value="P:cis-acting DNA replication termination"/>
    <property type="evidence" value="ECO:0007669"/>
    <property type="project" value="EnsemblFungi"/>
</dbReference>
<dbReference type="GO" id="GO:0000976">
    <property type="term" value="F:transcription cis-regulatory region binding"/>
    <property type="evidence" value="ECO:0000318"/>
    <property type="project" value="GO_Central"/>
</dbReference>
<dbReference type="GO" id="GO:0140602">
    <property type="term" value="C:nucleolar peripheral inclusion body"/>
    <property type="evidence" value="ECO:0007669"/>
    <property type="project" value="EnsemblFungi"/>
</dbReference>
<dbReference type="GO" id="GO:0003700">
    <property type="term" value="F:DNA-binding transcription factor activity"/>
    <property type="evidence" value="ECO:0000318"/>
    <property type="project" value="GO_Central"/>
</dbReference>
<feature type="domain" description="Myb-like" evidence="5">
    <location>
        <begin position="311"/>
        <end position="360"/>
    </location>
</feature>
<evidence type="ECO:0000256" key="4">
    <source>
        <dbReference type="ARBA" id="ARBA00023242"/>
    </source>
</evidence>
<evidence type="ECO:0000256" key="1">
    <source>
        <dbReference type="ARBA" id="ARBA00004123"/>
    </source>
</evidence>
<feature type="domain" description="HTH myb-type" evidence="6">
    <location>
        <begin position="365"/>
        <end position="425"/>
    </location>
</feature>
<dbReference type="OMA" id="MARMPND"/>
<keyword evidence="4" id="KW-0539">Nucleus</keyword>
<evidence type="ECO:0000313" key="7">
    <source>
        <dbReference type="EMBL" id="EEB09636.1"/>
    </source>
</evidence>
<evidence type="ECO:0000259" key="6">
    <source>
        <dbReference type="PROSITE" id="PS51294"/>
    </source>
</evidence>
<dbReference type="eggNOG" id="KOG0051">
    <property type="taxonomic scope" value="Eukaryota"/>
</dbReference>
<evidence type="ECO:0000313" key="9">
    <source>
        <dbReference type="Proteomes" id="UP000001744"/>
    </source>
</evidence>
<gene>
    <name evidence="8" type="primary">reb1</name>
    <name evidence="7" type="ORF">SJAG_04855</name>
</gene>
<dbReference type="STRING" id="402676.B6K7Y2"/>
<proteinExistence type="predicted"/>
<dbReference type="PANTHER" id="PTHR46380:SF5">
    <property type="entry name" value="DNA-BINDING PROTEIN REB1"/>
    <property type="match status" value="1"/>
</dbReference>
<evidence type="ECO:0000256" key="3">
    <source>
        <dbReference type="ARBA" id="ARBA00023125"/>
    </source>
</evidence>
<dbReference type="InterPro" id="IPR009057">
    <property type="entry name" value="Homeodomain-like_sf"/>
</dbReference>
<dbReference type="Proteomes" id="UP000001744">
    <property type="component" value="Unassembled WGS sequence"/>
</dbReference>
<dbReference type="JaponicusDB" id="SJAG_04855">
    <property type="gene designation" value="reb1"/>
</dbReference>
<dbReference type="GO" id="GO:0001228">
    <property type="term" value="F:DNA-binding transcription activator activity, RNA polymerase II-specific"/>
    <property type="evidence" value="ECO:0007669"/>
    <property type="project" value="EnsemblFungi"/>
</dbReference>
<dbReference type="InterPro" id="IPR051651">
    <property type="entry name" value="DMTF1_DNA-bind_reg"/>
</dbReference>
<dbReference type="AlphaFoldDB" id="B6K7Y2"/>
<comment type="subcellular location">
    <subcellularLocation>
        <location evidence="1">Nucleus</location>
    </subcellularLocation>
</comment>
<dbReference type="GO" id="GO:0001147">
    <property type="term" value="F:transcription termination site sequence-specific DNA binding"/>
    <property type="evidence" value="ECO:0007669"/>
    <property type="project" value="EnsemblFungi"/>
</dbReference>
<dbReference type="PROSITE" id="PS51294">
    <property type="entry name" value="HTH_MYB"/>
    <property type="match status" value="2"/>
</dbReference>
<dbReference type="GeneID" id="7050778"/>
<dbReference type="GO" id="GO:0071807">
    <property type="term" value="P:replication fork arrest involved in DNA replication termination"/>
    <property type="evidence" value="ECO:0007669"/>
    <property type="project" value="EnsemblFungi"/>
</dbReference>
<dbReference type="HOGENOM" id="CLU_538797_0_0_1"/>
<evidence type="ECO:0000313" key="8">
    <source>
        <dbReference type="JaponicusDB" id="SJAG_04855"/>
    </source>
</evidence>
<dbReference type="GO" id="GO:0110035">
    <property type="term" value="F:rDNA spacer replication fork barrier binding, bending"/>
    <property type="evidence" value="ECO:0007669"/>
    <property type="project" value="EnsemblFungi"/>
</dbReference>